<dbReference type="Proteomes" id="UP001258017">
    <property type="component" value="Unassembled WGS sequence"/>
</dbReference>
<dbReference type="Gene3D" id="3.10.200.10">
    <property type="entry name" value="Alpha carbonic anhydrase"/>
    <property type="match status" value="1"/>
</dbReference>
<dbReference type="PANTHER" id="PTHR18952">
    <property type="entry name" value="CARBONIC ANHYDRASE"/>
    <property type="match status" value="1"/>
</dbReference>
<comment type="similarity">
    <text evidence="1 4">Belongs to the alpha-carbonic anhydrase family.</text>
</comment>
<comment type="caution">
    <text evidence="6">The sequence shown here is derived from an EMBL/GenBank/DDBJ whole genome shotgun (WGS) entry which is preliminary data.</text>
</comment>
<dbReference type="InterPro" id="IPR036398">
    <property type="entry name" value="CA_dom_sf"/>
</dbReference>
<evidence type="ECO:0000313" key="7">
    <source>
        <dbReference type="Proteomes" id="UP001258017"/>
    </source>
</evidence>
<protein>
    <recommendedName>
        <fullName evidence="4">Carbonic anhydrase</fullName>
        <ecNumber evidence="4">4.2.1.1</ecNumber>
    </recommendedName>
</protein>
<dbReference type="InterPro" id="IPR001148">
    <property type="entry name" value="CA_dom"/>
</dbReference>
<sequence length="296" mass="33569">MLTYPAILILVVLTDLHGVRTADWAYWGENGPDKWPGLCQTGKKQSPINIISESAIKKDLGDLKFIRYDYAFLGKVINNGHTIQVQLSNTLPIQLESQYLSSKYNLEQFHFHWGSEHTIDKYRYPLEMHLVHYDEQYGNVTAASQHENGVAVVATFFELSDKDNQAMDPILKAAKQVSAWVGSSSTSLRDKVIPHLLLPKDRTTYYTYEGSLTTPKCQESVTWFVMSETVAISEAQLKIFHNVSSPDGILSFNYRPIQAIGDREVFHHLSGYSSSRSNFSVHIYLALLCTFLIRLS</sequence>
<evidence type="ECO:0000313" key="6">
    <source>
        <dbReference type="EMBL" id="KAK2586534.1"/>
    </source>
</evidence>
<comment type="cofactor">
    <cofactor evidence="4">
        <name>Zn(2+)</name>
        <dbReference type="ChEBI" id="CHEBI:29105"/>
    </cofactor>
</comment>
<evidence type="ECO:0000259" key="5">
    <source>
        <dbReference type="PROSITE" id="PS51144"/>
    </source>
</evidence>
<dbReference type="SUPFAM" id="SSF51069">
    <property type="entry name" value="Carbonic anhydrase"/>
    <property type="match status" value="1"/>
</dbReference>
<evidence type="ECO:0000256" key="3">
    <source>
        <dbReference type="ARBA" id="ARBA00022833"/>
    </source>
</evidence>
<feature type="chain" id="PRO_5041771869" description="Carbonic anhydrase" evidence="4">
    <location>
        <begin position="22"/>
        <end position="296"/>
    </location>
</feature>
<reference evidence="6" key="2">
    <citation type="journal article" date="2023" name="Commun. Biol.">
        <title>Intrasexual cuticular hydrocarbon dimorphism in a wasp sheds light on hydrocarbon biosynthesis genes in Hymenoptera.</title>
        <authorList>
            <person name="Moris V.C."/>
            <person name="Podsiadlowski L."/>
            <person name="Martin S."/>
            <person name="Oeyen J.P."/>
            <person name="Donath A."/>
            <person name="Petersen M."/>
            <person name="Wilbrandt J."/>
            <person name="Misof B."/>
            <person name="Liedtke D."/>
            <person name="Thamm M."/>
            <person name="Scheiner R."/>
            <person name="Schmitt T."/>
            <person name="Niehuis O."/>
        </authorList>
    </citation>
    <scope>NUCLEOTIDE SEQUENCE</scope>
    <source>
        <strain evidence="6">GBR_01_08_01A</strain>
    </source>
</reference>
<feature type="signal peptide" evidence="4">
    <location>
        <begin position="1"/>
        <end position="21"/>
    </location>
</feature>
<dbReference type="InterPro" id="IPR023561">
    <property type="entry name" value="Carbonic_anhydrase_a-class"/>
</dbReference>
<dbReference type="GO" id="GO:0004089">
    <property type="term" value="F:carbonate dehydratase activity"/>
    <property type="evidence" value="ECO:0007669"/>
    <property type="project" value="UniProtKB-UniRule"/>
</dbReference>
<gene>
    <name evidence="6" type="ORF">KPH14_011426</name>
</gene>
<feature type="domain" description="Alpha-carbonic anhydrase" evidence="5">
    <location>
        <begin position="22"/>
        <end position="269"/>
    </location>
</feature>
<dbReference type="PANTHER" id="PTHR18952:SF270">
    <property type="entry name" value="CARBONIC ANHYDRASE"/>
    <property type="match status" value="1"/>
</dbReference>
<comment type="catalytic activity">
    <reaction evidence="4">
        <text>hydrogencarbonate + H(+) = CO2 + H2O</text>
        <dbReference type="Rhea" id="RHEA:10748"/>
        <dbReference type="ChEBI" id="CHEBI:15377"/>
        <dbReference type="ChEBI" id="CHEBI:15378"/>
        <dbReference type="ChEBI" id="CHEBI:16526"/>
        <dbReference type="ChEBI" id="CHEBI:17544"/>
        <dbReference type="EC" id="4.2.1.1"/>
    </reaction>
</comment>
<dbReference type="GO" id="GO:0005737">
    <property type="term" value="C:cytoplasm"/>
    <property type="evidence" value="ECO:0007669"/>
    <property type="project" value="TreeGrafter"/>
</dbReference>
<accession>A0AAD9VTU7</accession>
<dbReference type="InterPro" id="IPR018338">
    <property type="entry name" value="Carbonic_anhydrase_a-class_CS"/>
</dbReference>
<dbReference type="EC" id="4.2.1.1" evidence="4"/>
<evidence type="ECO:0000256" key="1">
    <source>
        <dbReference type="ARBA" id="ARBA00010718"/>
    </source>
</evidence>
<keyword evidence="2 4" id="KW-0479">Metal-binding</keyword>
<keyword evidence="4" id="KW-0456">Lyase</keyword>
<keyword evidence="7" id="KW-1185">Reference proteome</keyword>
<reference evidence="6" key="1">
    <citation type="submission" date="2021-08" db="EMBL/GenBank/DDBJ databases">
        <authorList>
            <person name="Misof B."/>
            <person name="Oliver O."/>
            <person name="Podsiadlowski L."/>
            <person name="Donath A."/>
            <person name="Peters R."/>
            <person name="Mayer C."/>
            <person name="Rust J."/>
            <person name="Gunkel S."/>
            <person name="Lesny P."/>
            <person name="Martin S."/>
            <person name="Oeyen J.P."/>
            <person name="Petersen M."/>
            <person name="Panagiotis P."/>
            <person name="Wilbrandt J."/>
            <person name="Tanja T."/>
        </authorList>
    </citation>
    <scope>NUCLEOTIDE SEQUENCE</scope>
    <source>
        <strain evidence="6">GBR_01_08_01A</strain>
        <tissue evidence="6">Thorax + abdomen</tissue>
    </source>
</reference>
<organism evidence="6 7">
    <name type="scientific">Odynerus spinipes</name>
    <dbReference type="NCBI Taxonomy" id="1348599"/>
    <lineage>
        <taxon>Eukaryota</taxon>
        <taxon>Metazoa</taxon>
        <taxon>Ecdysozoa</taxon>
        <taxon>Arthropoda</taxon>
        <taxon>Hexapoda</taxon>
        <taxon>Insecta</taxon>
        <taxon>Pterygota</taxon>
        <taxon>Neoptera</taxon>
        <taxon>Endopterygota</taxon>
        <taxon>Hymenoptera</taxon>
        <taxon>Apocrita</taxon>
        <taxon>Aculeata</taxon>
        <taxon>Vespoidea</taxon>
        <taxon>Vespidae</taxon>
        <taxon>Eumeninae</taxon>
        <taxon>Odynerus</taxon>
    </lineage>
</organism>
<proteinExistence type="inferred from homology"/>
<dbReference type="AlphaFoldDB" id="A0AAD9VTU7"/>
<keyword evidence="3 4" id="KW-0862">Zinc</keyword>
<keyword evidence="4" id="KW-0732">Signal</keyword>
<dbReference type="Pfam" id="PF00194">
    <property type="entry name" value="Carb_anhydrase"/>
    <property type="match status" value="1"/>
</dbReference>
<name>A0AAD9VTU7_9HYME</name>
<dbReference type="PROSITE" id="PS51144">
    <property type="entry name" value="ALPHA_CA_2"/>
    <property type="match status" value="1"/>
</dbReference>
<dbReference type="SMART" id="SM01057">
    <property type="entry name" value="Carb_anhydrase"/>
    <property type="match status" value="1"/>
</dbReference>
<comment type="function">
    <text evidence="4">Reversible hydration of carbon dioxide.</text>
</comment>
<evidence type="ECO:0000256" key="2">
    <source>
        <dbReference type="ARBA" id="ARBA00022723"/>
    </source>
</evidence>
<dbReference type="CDD" id="cd00326">
    <property type="entry name" value="alpha_CA"/>
    <property type="match status" value="1"/>
</dbReference>
<dbReference type="GO" id="GO:0008270">
    <property type="term" value="F:zinc ion binding"/>
    <property type="evidence" value="ECO:0007669"/>
    <property type="project" value="UniProtKB-UniRule"/>
</dbReference>
<dbReference type="PROSITE" id="PS00162">
    <property type="entry name" value="ALPHA_CA_1"/>
    <property type="match status" value="1"/>
</dbReference>
<evidence type="ECO:0000256" key="4">
    <source>
        <dbReference type="RuleBase" id="RU367011"/>
    </source>
</evidence>
<dbReference type="EMBL" id="JAIFRP010000012">
    <property type="protein sequence ID" value="KAK2586534.1"/>
    <property type="molecule type" value="Genomic_DNA"/>
</dbReference>